<dbReference type="PROSITE" id="PS00061">
    <property type="entry name" value="ADH_SHORT"/>
    <property type="match status" value="1"/>
</dbReference>
<dbReference type="PRINTS" id="PR00080">
    <property type="entry name" value="SDRFAMILY"/>
</dbReference>
<keyword evidence="6" id="KW-1185">Reference proteome</keyword>
<comment type="similarity">
    <text evidence="1 4">Belongs to the short-chain dehydrogenases/reductases (SDR) family.</text>
</comment>
<dbReference type="InterPro" id="IPR002347">
    <property type="entry name" value="SDR_fam"/>
</dbReference>
<evidence type="ECO:0000313" key="5">
    <source>
        <dbReference type="EMBL" id="EPS93176.1"/>
    </source>
</evidence>
<keyword evidence="3" id="KW-0560">Oxidoreductase</keyword>
<organism evidence="5 6">
    <name type="scientific">Fomitopsis schrenkii</name>
    <name type="common">Brown rot fungus</name>
    <dbReference type="NCBI Taxonomy" id="2126942"/>
    <lineage>
        <taxon>Eukaryota</taxon>
        <taxon>Fungi</taxon>
        <taxon>Dikarya</taxon>
        <taxon>Basidiomycota</taxon>
        <taxon>Agaricomycotina</taxon>
        <taxon>Agaricomycetes</taxon>
        <taxon>Polyporales</taxon>
        <taxon>Fomitopsis</taxon>
    </lineage>
</organism>
<evidence type="ECO:0000256" key="3">
    <source>
        <dbReference type="ARBA" id="ARBA00023002"/>
    </source>
</evidence>
<dbReference type="PANTHER" id="PTHR43976">
    <property type="entry name" value="SHORT CHAIN DEHYDROGENASE"/>
    <property type="match status" value="1"/>
</dbReference>
<dbReference type="InterPro" id="IPR051911">
    <property type="entry name" value="SDR_oxidoreductase"/>
</dbReference>
<dbReference type="AlphaFoldDB" id="S8DI04"/>
<proteinExistence type="inferred from homology"/>
<dbReference type="CDD" id="cd05374">
    <property type="entry name" value="17beta-HSD-like_SDR_c"/>
    <property type="match status" value="1"/>
</dbReference>
<dbReference type="GO" id="GO:0016491">
    <property type="term" value="F:oxidoreductase activity"/>
    <property type="evidence" value="ECO:0007669"/>
    <property type="project" value="UniProtKB-KW"/>
</dbReference>
<reference evidence="5 6" key="1">
    <citation type="journal article" date="2012" name="Science">
        <title>The Paleozoic origin of enzymatic lignin decomposition reconstructed from 31 fungal genomes.</title>
        <authorList>
            <person name="Floudas D."/>
            <person name="Binder M."/>
            <person name="Riley R."/>
            <person name="Barry K."/>
            <person name="Blanchette R.A."/>
            <person name="Henrissat B."/>
            <person name="Martinez A.T."/>
            <person name="Otillar R."/>
            <person name="Spatafora J.W."/>
            <person name="Yadav J.S."/>
            <person name="Aerts A."/>
            <person name="Benoit I."/>
            <person name="Boyd A."/>
            <person name="Carlson A."/>
            <person name="Copeland A."/>
            <person name="Coutinho P.M."/>
            <person name="de Vries R.P."/>
            <person name="Ferreira P."/>
            <person name="Findley K."/>
            <person name="Foster B."/>
            <person name="Gaskell J."/>
            <person name="Glotzer D."/>
            <person name="Gorecki P."/>
            <person name="Heitman J."/>
            <person name="Hesse C."/>
            <person name="Hori C."/>
            <person name="Igarashi K."/>
            <person name="Jurgens J.A."/>
            <person name="Kallen N."/>
            <person name="Kersten P."/>
            <person name="Kohler A."/>
            <person name="Kuees U."/>
            <person name="Kumar T.K.A."/>
            <person name="Kuo A."/>
            <person name="LaButti K."/>
            <person name="Larrondo L.F."/>
            <person name="Lindquist E."/>
            <person name="Ling A."/>
            <person name="Lombard V."/>
            <person name="Lucas S."/>
            <person name="Lundell T."/>
            <person name="Martin R."/>
            <person name="McLaughlin D.J."/>
            <person name="Morgenstern I."/>
            <person name="Morin E."/>
            <person name="Murat C."/>
            <person name="Nagy L.G."/>
            <person name="Nolan M."/>
            <person name="Ohm R.A."/>
            <person name="Patyshakuliyeva A."/>
            <person name="Rokas A."/>
            <person name="Ruiz-Duenas F.J."/>
            <person name="Sabat G."/>
            <person name="Salamov A."/>
            <person name="Samejima M."/>
            <person name="Schmutz J."/>
            <person name="Slot J.C."/>
            <person name="St John F."/>
            <person name="Stenlid J."/>
            <person name="Sun H."/>
            <person name="Sun S."/>
            <person name="Syed K."/>
            <person name="Tsang A."/>
            <person name="Wiebenga A."/>
            <person name="Young D."/>
            <person name="Pisabarro A."/>
            <person name="Eastwood D.C."/>
            <person name="Martin F."/>
            <person name="Cullen D."/>
            <person name="Grigoriev I.V."/>
            <person name="Hibbett D.S."/>
        </authorList>
    </citation>
    <scope>NUCLEOTIDE SEQUENCE</scope>
    <source>
        <strain evidence="6">FP-58527</strain>
    </source>
</reference>
<evidence type="ECO:0000256" key="4">
    <source>
        <dbReference type="RuleBase" id="RU000363"/>
    </source>
</evidence>
<protein>
    <submittedName>
        <fullName evidence="5">NAD-binding protein</fullName>
    </submittedName>
</protein>
<dbReference type="OrthoDB" id="1274115at2759"/>
<dbReference type="EMBL" id="KE504292">
    <property type="protein sequence ID" value="EPS93176.1"/>
    <property type="molecule type" value="Genomic_DNA"/>
</dbReference>
<dbReference type="eggNOG" id="KOG1209">
    <property type="taxonomic scope" value="Eukaryota"/>
</dbReference>
<evidence type="ECO:0000256" key="2">
    <source>
        <dbReference type="ARBA" id="ARBA00022857"/>
    </source>
</evidence>
<dbReference type="InterPro" id="IPR036291">
    <property type="entry name" value="NAD(P)-bd_dom_sf"/>
</dbReference>
<dbReference type="PANTHER" id="PTHR43976:SF16">
    <property type="entry name" value="SHORT-CHAIN DEHYDROGENASE_REDUCTASE FAMILY PROTEIN"/>
    <property type="match status" value="1"/>
</dbReference>
<dbReference type="InParanoid" id="S8DI04"/>
<evidence type="ECO:0000256" key="1">
    <source>
        <dbReference type="ARBA" id="ARBA00006484"/>
    </source>
</evidence>
<dbReference type="FunCoup" id="S8DI04">
    <property type="interactions" value="1"/>
</dbReference>
<accession>S8DI04</accession>
<name>S8DI04_FOMSC</name>
<sequence>MSPIHDKIWLVTGASSGIGLSLARYALSQGDKVIATVRSMSKFPEILQKMGGQPLLLDLIASDTDIRRVGEEALKLYGRVDVLVNNAGWGVVGPVEELDMDDVRKAFQTMVFGAIVLTQALLPHFRERGAGHILNVSSIGGFGAGASWGAYCAAKASLDLFSECLSMEVAKFNIRVLIIMPGYFSTNFFSSATSTYKHVESTVYTEPSQGFGTLEALPQAHVAAGQIGDVEKLAARVFEVVHGIGVAKGIVEGQGGRREWIRVPLGPDCGEGMLQKIRVLKENAEAFEPIWRSTDVEPERLRFFPRG</sequence>
<dbReference type="SUPFAM" id="SSF51735">
    <property type="entry name" value="NAD(P)-binding Rossmann-fold domains"/>
    <property type="match status" value="1"/>
</dbReference>
<gene>
    <name evidence="5" type="ORF">FOMPIDRAFT_124291</name>
</gene>
<keyword evidence="2" id="KW-0521">NADP</keyword>
<dbReference type="STRING" id="743788.S8DI04"/>
<dbReference type="Proteomes" id="UP000015241">
    <property type="component" value="Unassembled WGS sequence"/>
</dbReference>
<dbReference type="PRINTS" id="PR00081">
    <property type="entry name" value="GDHRDH"/>
</dbReference>
<dbReference type="Pfam" id="PF00106">
    <property type="entry name" value="adh_short"/>
    <property type="match status" value="1"/>
</dbReference>
<dbReference type="HOGENOM" id="CLU_010194_2_9_1"/>
<dbReference type="Gene3D" id="3.40.50.720">
    <property type="entry name" value="NAD(P)-binding Rossmann-like Domain"/>
    <property type="match status" value="1"/>
</dbReference>
<evidence type="ECO:0000313" key="6">
    <source>
        <dbReference type="Proteomes" id="UP000015241"/>
    </source>
</evidence>
<dbReference type="InterPro" id="IPR020904">
    <property type="entry name" value="Sc_DH/Rdtase_CS"/>
</dbReference>